<comment type="caution">
    <text evidence="2">The sequence shown here is derived from an EMBL/GenBank/DDBJ whole genome shotgun (WGS) entry which is preliminary data.</text>
</comment>
<evidence type="ECO:0000313" key="3">
    <source>
        <dbReference type="Proteomes" id="UP000438429"/>
    </source>
</evidence>
<feature type="region of interest" description="Disordered" evidence="1">
    <location>
        <begin position="242"/>
        <end position="270"/>
    </location>
</feature>
<organism evidence="2 3">
    <name type="scientific">Scophthalmus maximus</name>
    <name type="common">Turbot</name>
    <name type="synonym">Psetta maxima</name>
    <dbReference type="NCBI Taxonomy" id="52904"/>
    <lineage>
        <taxon>Eukaryota</taxon>
        <taxon>Metazoa</taxon>
        <taxon>Chordata</taxon>
        <taxon>Craniata</taxon>
        <taxon>Vertebrata</taxon>
        <taxon>Euteleostomi</taxon>
        <taxon>Actinopterygii</taxon>
        <taxon>Neopterygii</taxon>
        <taxon>Teleostei</taxon>
        <taxon>Neoteleostei</taxon>
        <taxon>Acanthomorphata</taxon>
        <taxon>Carangaria</taxon>
        <taxon>Pleuronectiformes</taxon>
        <taxon>Pleuronectoidei</taxon>
        <taxon>Scophthalmidae</taxon>
        <taxon>Scophthalmus</taxon>
    </lineage>
</organism>
<dbReference type="EMBL" id="VEVO01000004">
    <property type="protein sequence ID" value="KAF0042750.1"/>
    <property type="molecule type" value="Genomic_DNA"/>
</dbReference>
<feature type="region of interest" description="Disordered" evidence="1">
    <location>
        <begin position="1"/>
        <end position="88"/>
    </location>
</feature>
<feature type="compositionally biased region" description="Polar residues" evidence="1">
    <location>
        <begin position="1766"/>
        <end position="1776"/>
    </location>
</feature>
<proteinExistence type="predicted"/>
<evidence type="ECO:0000313" key="2">
    <source>
        <dbReference type="EMBL" id="KAF0042750.1"/>
    </source>
</evidence>
<feature type="region of interest" description="Disordered" evidence="1">
    <location>
        <begin position="1927"/>
        <end position="1948"/>
    </location>
</feature>
<feature type="compositionally biased region" description="Low complexity" evidence="1">
    <location>
        <begin position="1800"/>
        <end position="1813"/>
    </location>
</feature>
<feature type="region of interest" description="Disordered" evidence="1">
    <location>
        <begin position="1993"/>
        <end position="2016"/>
    </location>
</feature>
<name>A0A6A4TG62_SCOMX</name>
<feature type="region of interest" description="Disordered" evidence="1">
    <location>
        <begin position="362"/>
        <end position="384"/>
    </location>
</feature>
<dbReference type="Proteomes" id="UP000438429">
    <property type="component" value="Unassembled WGS sequence"/>
</dbReference>
<sequence>MLMEVGYSNGLEPDLSQQYPPPLLPKPGKDNAKLQKLKKKRAKKKGSLSQTPVPFRSCLSPVNEASTDLEHSDQSSPPRSPDSVLIGDSSLSSFPFDSLYDHSSSTYPHAQSSPYGQTGSFSPKSYTAQTRASEEQVAPLYECSSFLFDDATPLMMPPSASPPTSPPEQVPVPPSAFNLNMTPSSHGSVTTVPAVTALQSSPKISTHSLTLSPAAPNCGQGPAPSRVADLPPVPVLLSLSNTQTQPVVPSQRETNANLKDSPQSQMSSRITRSTSNGHFAASQMPAEITASKISLVEAAKESRSDAQQTRIYTSKATFYEISKPPSIQDLTVINPTYHGSALSATYRDKTAVSVMKSDQKLSVSRTLSGRPRTPSCRPSQVSTPTFEISKPNPLLFATSPAFNCSQDLQAPAIPNEMPQHKLAIQTSGISKPPAATEELKRTDINQTTSIKQTSNYKEREIQHTQKSSINLSVANTELYPRENIASSITAPESAGVKPTLMEPVTQMLKTDQAAGSEASSLPNVPSFLSVQNSFKPTPVISLQAPTSPSLLSSANRPPVFEARMSLTSLLENQMTLASSKPKSRSTYYGLTPSEYAAYGGIRTLASHHSPVPSRVNETSSNKAQSEATVDGSHISKPEATKQLNGHQDLLSSVEVSAAHSLKPMSSQKDSQCPASLMATCSKDLFEESHSEAHSIGIQSLKTPSVDTIKPEIPLGLAQITMQQSTSDVSTPKASHSEAAIPKAGEVHAQSAALYSIEKTLCTTPCLTDSSSLFSSSSHIRKVDLSVKTQHSGKGKDAIENLEKIATISKYKITNAKQQSGNIENVVVQSYPTADRVSPSTASRFNVQLTAKPDHKNNIVQSLATEKKPQFSGSATINGAILGLTQATKLVSETPLPSNVATENVSPKKREEVNQQIKANSEDIVPKTTNIGNILPSVAANTECNETSTSPQFSKIVSKEPFAATTGSMLPHEPVTASVCSSQSNNCTVSAAEQSTKFIQQLSAKTQTLSYSQTLENKIHFHKAGLSLKSSQAPTILNPSPVDNTFLGKPTTETKLPGLSIIAAKLPNISDIKSPLETDLTKDPQKPIKIGEDVLVNTSSIVGSSSQVKVGQGANFCANSSKTTVEIIQANETTLQTPAKNAKLSSPANIKDKPSTYIKSKRASSSSLDTEQYRQLIDEKEGLLTGKIQAQHLPTKHIRAGNIKSKPHPNLSKGNVTQTKPSIETKLSNNQGLPTDIKFSTDVVSPGQPGIVEAVHHKRSAAETVNSNKSSLESNSLSIPGTETKITSKPHTETILPIVTDPAVSSKPTFNTGQVRCIPPKSPQLRSERPDSQSTTEIPIDAKSPSDSIAQTRVYPNSEADKQITNLLAEQELSALSAPQFASKAVVIEQSPSPQPIIDHKYLASLTTKSKHSVTSRTEATTSISHGNITANISNVIFEQQTIRRPGHIMLSGGNVQTKNVVSSQTGVKQFRQSVTETNKSYTHTVNTQPIIQPALSHFGATNIRPLSEVKRDFKAPLSPPTVNRPWIETRASPLPEPRACRTPIRTYTPTLLPCPQSPVSLNNTTETRPSSVLMKEQKTPPIIPLQNNTPTSTVQSSAKSFADNLSKPEIKPPKDTSVPEVKVNPKTQQAKSDIASNLSKDGEFSQKIETSAPIHSTDPGLTSKPTLKSKLPTKQVESRPSSATVETKPSVQKTDSSKSPPDLAQINSHSSNVLSSTEQPVHNFSPAKPATDTVMKPPIVKAAVIDSATPASLPQASVSVKAPSPNRGTSPSSQQKAGLKDKGVLKTKTTPAPTKPPAAEPSTKSTTSTASSTSDKKVAAETSPSSDEPKAAQKPKGLKGKLSGWTRLKKHMVVEPDEPTFPEPEAKSQVDDCGSNEKTDHGGSDMSSADQCANQDVVKNTDAPRALKMWDALLFQMFSTKERIMEQVKTTKNDSEKKKAPKDNQAEAPSFVSRLPILLYSPRFDARKLKEAAEKPLTKIAAVFEKGLIKRKSQEDKQKDFNRTARGFGSRKTKKI</sequence>
<gene>
    <name evidence="2" type="ORF">F2P81_004087</name>
</gene>
<feature type="compositionally biased region" description="Polar residues" evidence="1">
    <location>
        <begin position="615"/>
        <end position="627"/>
    </location>
</feature>
<feature type="region of interest" description="Disordered" evidence="1">
    <location>
        <begin position="607"/>
        <end position="634"/>
    </location>
</feature>
<feature type="compositionally biased region" description="Basic and acidic residues" evidence="1">
    <location>
        <begin position="1993"/>
        <end position="2003"/>
    </location>
</feature>
<feature type="compositionally biased region" description="Polar residues" evidence="1">
    <location>
        <begin position="1585"/>
        <end position="1599"/>
    </location>
</feature>
<reference evidence="2 3" key="1">
    <citation type="submission" date="2019-06" db="EMBL/GenBank/DDBJ databases">
        <title>Draft genomes of female and male turbot (Scophthalmus maximus).</title>
        <authorList>
            <person name="Xu H."/>
            <person name="Xu X.-W."/>
            <person name="Shao C."/>
            <person name="Chen S."/>
        </authorList>
    </citation>
    <scope>NUCLEOTIDE SEQUENCE [LARGE SCALE GENOMIC DNA]</scope>
    <source>
        <strain evidence="2">Ysfricsl-2016a</strain>
        <tissue evidence="2">Blood</tissue>
    </source>
</reference>
<accession>A0A6A4TG62</accession>
<feature type="compositionally biased region" description="Pro residues" evidence="1">
    <location>
        <begin position="155"/>
        <end position="174"/>
    </location>
</feature>
<dbReference type="Pfam" id="PF15485">
    <property type="entry name" value="DUF4643"/>
    <property type="match status" value="1"/>
</dbReference>
<dbReference type="InterPro" id="IPR028004">
    <property type="entry name" value="DUF4643"/>
</dbReference>
<feature type="region of interest" description="Disordered" evidence="1">
    <location>
        <begin position="1751"/>
        <end position="1897"/>
    </location>
</feature>
<feature type="region of interest" description="Disordered" evidence="1">
    <location>
        <begin position="152"/>
        <end position="185"/>
    </location>
</feature>
<feature type="region of interest" description="Disordered" evidence="1">
    <location>
        <begin position="102"/>
        <end position="134"/>
    </location>
</feature>
<feature type="region of interest" description="Disordered" evidence="1">
    <location>
        <begin position="1317"/>
        <end position="1347"/>
    </location>
</feature>
<dbReference type="PANTHER" id="PTHR38004:SF1">
    <property type="entry name" value="PROLINE-RICH PROTEIN 33"/>
    <property type="match status" value="1"/>
</dbReference>
<evidence type="ECO:0000256" key="1">
    <source>
        <dbReference type="SAM" id="MobiDB-lite"/>
    </source>
</evidence>
<feature type="compositionally biased region" description="Low complexity" evidence="1">
    <location>
        <begin position="74"/>
        <end position="88"/>
    </location>
</feature>
<feature type="compositionally biased region" description="Polar residues" evidence="1">
    <location>
        <begin position="102"/>
        <end position="131"/>
    </location>
</feature>
<feature type="compositionally biased region" description="Polar residues" evidence="1">
    <location>
        <begin position="1678"/>
        <end position="1722"/>
    </location>
</feature>
<feature type="region of interest" description="Disordered" evidence="1">
    <location>
        <begin position="1555"/>
        <end position="1734"/>
    </location>
</feature>
<dbReference type="PANTHER" id="PTHR38004">
    <property type="entry name" value="PROLINE-RICH PROTEIN 33"/>
    <property type="match status" value="1"/>
</dbReference>
<feature type="compositionally biased region" description="Low complexity" evidence="1">
    <location>
        <begin position="1265"/>
        <end position="1277"/>
    </location>
</feature>
<protein>
    <submittedName>
        <fullName evidence="2">Uncharacterized protein</fullName>
    </submittedName>
</protein>
<feature type="compositionally biased region" description="Basic residues" evidence="1">
    <location>
        <begin position="35"/>
        <end position="46"/>
    </location>
</feature>
<feature type="compositionally biased region" description="Polar residues" evidence="1">
    <location>
        <begin position="1885"/>
        <end position="1897"/>
    </location>
</feature>
<feature type="region of interest" description="Disordered" evidence="1">
    <location>
        <begin position="1263"/>
        <end position="1284"/>
    </location>
</feature>
<feature type="compositionally biased region" description="Polar residues" evidence="1">
    <location>
        <begin position="1625"/>
        <end position="1639"/>
    </location>
</feature>
<feature type="compositionally biased region" description="Basic and acidic residues" evidence="1">
    <location>
        <begin position="1927"/>
        <end position="1945"/>
    </location>
</feature>
<feature type="compositionally biased region" description="Polar residues" evidence="1">
    <location>
        <begin position="1557"/>
        <end position="1570"/>
    </location>
</feature>
<feature type="compositionally biased region" description="Basic and acidic residues" evidence="1">
    <location>
        <begin position="1864"/>
        <end position="1883"/>
    </location>
</feature>